<evidence type="ECO:0000259" key="2">
    <source>
        <dbReference type="PROSITE" id="PS50943"/>
    </source>
</evidence>
<dbReference type="PROSITE" id="PS50943">
    <property type="entry name" value="HTH_CROC1"/>
    <property type="match status" value="1"/>
</dbReference>
<keyword evidence="4" id="KW-1185">Reference proteome</keyword>
<protein>
    <recommendedName>
        <fullName evidence="2">HTH cro/C1-type domain-containing protein</fullName>
    </recommendedName>
</protein>
<dbReference type="SUPFAM" id="SSF64288">
    <property type="entry name" value="Chorismate lyase-like"/>
    <property type="match status" value="1"/>
</dbReference>
<dbReference type="Gene3D" id="3.40.1410.10">
    <property type="entry name" value="Chorismate lyase-like"/>
    <property type="match status" value="1"/>
</dbReference>
<evidence type="ECO:0000256" key="1">
    <source>
        <dbReference type="SAM" id="MobiDB-lite"/>
    </source>
</evidence>
<dbReference type="SUPFAM" id="SSF47413">
    <property type="entry name" value="lambda repressor-like DNA-binding domains"/>
    <property type="match status" value="1"/>
</dbReference>
<dbReference type="Gene3D" id="1.10.260.40">
    <property type="entry name" value="lambda repressor-like DNA-binding domains"/>
    <property type="match status" value="1"/>
</dbReference>
<dbReference type="PANTHER" id="PTHR44846">
    <property type="entry name" value="MANNOSYL-D-GLYCERATE TRANSPORT/METABOLISM SYSTEM REPRESSOR MNGR-RELATED"/>
    <property type="match status" value="1"/>
</dbReference>
<reference evidence="3 4" key="1">
    <citation type="submission" date="2021-01" db="EMBL/GenBank/DDBJ databases">
        <title>Whole genome shotgun sequence of Plantactinospora endophytica NBRC 110450.</title>
        <authorList>
            <person name="Komaki H."/>
            <person name="Tamura T."/>
        </authorList>
    </citation>
    <scope>NUCLEOTIDE SEQUENCE [LARGE SCALE GENOMIC DNA]</scope>
    <source>
        <strain evidence="3 4">NBRC 110450</strain>
    </source>
</reference>
<feature type="compositionally biased region" description="Polar residues" evidence="1">
    <location>
        <begin position="104"/>
        <end position="115"/>
    </location>
</feature>
<dbReference type="Pfam" id="PF13560">
    <property type="entry name" value="HTH_31"/>
    <property type="match status" value="1"/>
</dbReference>
<dbReference type="InterPro" id="IPR050679">
    <property type="entry name" value="Bact_HTH_transcr_reg"/>
</dbReference>
<dbReference type="InterPro" id="IPR011663">
    <property type="entry name" value="UTRA"/>
</dbReference>
<sequence length="315" mass="34846">MLGEQDFPRLMRQLRRQQRLSFRKLAKIVHYSHTYLWDIESGAKPPTPHIAEALDAALDANGQLERLAGNARDDWETEPSPVVPPLLTNSDVHHMDTRPAASAGSVSPRRSTLGSASRRAQAATVLYDVFVRSRPPLTRLGTDRYSQRIRQATGLTPFRAEATMQGRIPVTECQSVTRQPAPSDIATLLLLTPGESVICRENRYFADGEPVQLGQTYIPLHIAGTSAIASKKNLGAGGLFARFEDLGHRITHIREQVTTRFPTRDEALALKLQPGVPVIVVLHAAHDDNGTPFEVTRFVMRSDLMAIQYAMTLGD</sequence>
<comment type="caution">
    <text evidence="3">The sequence shown here is derived from an EMBL/GenBank/DDBJ whole genome shotgun (WGS) entry which is preliminary data.</text>
</comment>
<dbReference type="RefSeq" id="WP_203863829.1">
    <property type="nucleotide sequence ID" value="NZ_BONW01000001.1"/>
</dbReference>
<evidence type="ECO:0000313" key="4">
    <source>
        <dbReference type="Proteomes" id="UP000646749"/>
    </source>
</evidence>
<organism evidence="3 4">
    <name type="scientific">Plantactinospora endophytica</name>
    <dbReference type="NCBI Taxonomy" id="673535"/>
    <lineage>
        <taxon>Bacteria</taxon>
        <taxon>Bacillati</taxon>
        <taxon>Actinomycetota</taxon>
        <taxon>Actinomycetes</taxon>
        <taxon>Micromonosporales</taxon>
        <taxon>Micromonosporaceae</taxon>
        <taxon>Plantactinospora</taxon>
    </lineage>
</organism>
<accession>A0ABQ4DSR1</accession>
<dbReference type="InterPro" id="IPR028978">
    <property type="entry name" value="Chorismate_lyase_/UTRA_dom_sf"/>
</dbReference>
<dbReference type="InterPro" id="IPR001387">
    <property type="entry name" value="Cro/C1-type_HTH"/>
</dbReference>
<dbReference type="SMART" id="SM00530">
    <property type="entry name" value="HTH_XRE"/>
    <property type="match status" value="1"/>
</dbReference>
<dbReference type="Pfam" id="PF07702">
    <property type="entry name" value="UTRA"/>
    <property type="match status" value="1"/>
</dbReference>
<gene>
    <name evidence="3" type="ORF">Pen02_00470</name>
</gene>
<dbReference type="EMBL" id="BONW01000001">
    <property type="protein sequence ID" value="GIG85111.1"/>
    <property type="molecule type" value="Genomic_DNA"/>
</dbReference>
<evidence type="ECO:0000313" key="3">
    <source>
        <dbReference type="EMBL" id="GIG85111.1"/>
    </source>
</evidence>
<feature type="region of interest" description="Disordered" evidence="1">
    <location>
        <begin position="70"/>
        <end position="117"/>
    </location>
</feature>
<feature type="domain" description="HTH cro/C1-type" evidence="2">
    <location>
        <begin position="11"/>
        <end position="67"/>
    </location>
</feature>
<dbReference type="CDD" id="cd00093">
    <property type="entry name" value="HTH_XRE"/>
    <property type="match status" value="1"/>
</dbReference>
<dbReference type="SMART" id="SM00866">
    <property type="entry name" value="UTRA"/>
    <property type="match status" value="1"/>
</dbReference>
<proteinExistence type="predicted"/>
<dbReference type="InterPro" id="IPR010982">
    <property type="entry name" value="Lambda_DNA-bd_dom_sf"/>
</dbReference>
<name>A0ABQ4DSR1_9ACTN</name>
<dbReference type="PANTHER" id="PTHR44846:SF17">
    <property type="entry name" value="GNTR-FAMILY TRANSCRIPTIONAL REGULATOR"/>
    <property type="match status" value="1"/>
</dbReference>
<dbReference type="Proteomes" id="UP000646749">
    <property type="component" value="Unassembled WGS sequence"/>
</dbReference>